<evidence type="ECO:0000256" key="6">
    <source>
        <dbReference type="ARBA" id="ARBA00013031"/>
    </source>
</evidence>
<keyword evidence="21" id="KW-1185">Reference proteome</keyword>
<dbReference type="NCBIfam" id="TIGR01357">
    <property type="entry name" value="aroB"/>
    <property type="match status" value="1"/>
</dbReference>
<evidence type="ECO:0000256" key="3">
    <source>
        <dbReference type="ARBA" id="ARBA00004496"/>
    </source>
</evidence>
<organism evidence="20 21">
    <name type="scientific">Acetoanaerobium pronyense</name>
    <dbReference type="NCBI Taxonomy" id="1482736"/>
    <lineage>
        <taxon>Bacteria</taxon>
        <taxon>Bacillati</taxon>
        <taxon>Bacillota</taxon>
        <taxon>Clostridia</taxon>
        <taxon>Peptostreptococcales</taxon>
        <taxon>Filifactoraceae</taxon>
        <taxon>Acetoanaerobium</taxon>
    </lineage>
</organism>
<feature type="domain" description="3-dehydroquinate synthase C-terminal" evidence="19">
    <location>
        <begin position="182"/>
        <end position="321"/>
    </location>
</feature>
<keyword evidence="14 17" id="KW-0057">Aromatic amino acid biosynthesis</keyword>
<keyword evidence="11 17" id="KW-0547">Nucleotide-binding</keyword>
<name>A0ABS4KM77_9FIRM</name>
<reference evidence="20 21" key="1">
    <citation type="submission" date="2021-03" db="EMBL/GenBank/DDBJ databases">
        <title>Genomic Encyclopedia of Type Strains, Phase IV (KMG-IV): sequencing the most valuable type-strain genomes for metagenomic binning, comparative biology and taxonomic classification.</title>
        <authorList>
            <person name="Goeker M."/>
        </authorList>
    </citation>
    <scope>NUCLEOTIDE SEQUENCE [LARGE SCALE GENOMIC DNA]</scope>
    <source>
        <strain evidence="20 21">DSM 27512</strain>
    </source>
</reference>
<evidence type="ECO:0000256" key="11">
    <source>
        <dbReference type="ARBA" id="ARBA00022741"/>
    </source>
</evidence>
<evidence type="ECO:0000256" key="12">
    <source>
        <dbReference type="ARBA" id="ARBA00022833"/>
    </source>
</evidence>
<dbReference type="Gene3D" id="3.40.50.1970">
    <property type="match status" value="1"/>
</dbReference>
<evidence type="ECO:0000256" key="1">
    <source>
        <dbReference type="ARBA" id="ARBA00001393"/>
    </source>
</evidence>
<dbReference type="Pfam" id="PF01761">
    <property type="entry name" value="DHQ_synthase"/>
    <property type="match status" value="1"/>
</dbReference>
<feature type="binding site" evidence="17">
    <location>
        <position position="185"/>
    </location>
    <ligand>
        <name>Zn(2+)</name>
        <dbReference type="ChEBI" id="CHEBI:29105"/>
    </ligand>
</feature>
<feature type="binding site" evidence="17">
    <location>
        <position position="245"/>
    </location>
    <ligand>
        <name>Zn(2+)</name>
        <dbReference type="ChEBI" id="CHEBI:29105"/>
    </ligand>
</feature>
<comment type="cofactor">
    <cofactor evidence="2 17">
        <name>NAD(+)</name>
        <dbReference type="ChEBI" id="CHEBI:57540"/>
    </cofactor>
</comment>
<evidence type="ECO:0000256" key="10">
    <source>
        <dbReference type="ARBA" id="ARBA00022723"/>
    </source>
</evidence>
<keyword evidence="10 17" id="KW-0479">Metal-binding</keyword>
<keyword evidence="13 17" id="KW-0520">NAD</keyword>
<feature type="binding site" evidence="17">
    <location>
        <begin position="72"/>
        <end position="77"/>
    </location>
    <ligand>
        <name>NAD(+)</name>
        <dbReference type="ChEBI" id="CHEBI:57540"/>
    </ligand>
</feature>
<dbReference type="Gene3D" id="1.20.1090.10">
    <property type="entry name" value="Dehydroquinate synthase-like - alpha domain"/>
    <property type="match status" value="1"/>
</dbReference>
<keyword evidence="9 17" id="KW-0028">Amino-acid biosynthesis</keyword>
<comment type="cofactor">
    <cofactor evidence="17">
        <name>Co(2+)</name>
        <dbReference type="ChEBI" id="CHEBI:48828"/>
    </cofactor>
    <cofactor evidence="17">
        <name>Zn(2+)</name>
        <dbReference type="ChEBI" id="CHEBI:29105"/>
    </cofactor>
    <text evidence="17">Binds 1 divalent metal cation per subunit. Can use either Co(2+) or Zn(2+).</text>
</comment>
<comment type="function">
    <text evidence="17">Catalyzes the conversion of 3-deoxy-D-arabino-heptulosonate 7-phosphate (DAHP) to dehydroquinate (DHQ).</text>
</comment>
<evidence type="ECO:0000256" key="5">
    <source>
        <dbReference type="ARBA" id="ARBA00005412"/>
    </source>
</evidence>
<dbReference type="HAMAP" id="MF_00110">
    <property type="entry name" value="DHQ_synthase"/>
    <property type="match status" value="1"/>
</dbReference>
<comment type="pathway">
    <text evidence="4 17">Metabolic intermediate biosynthesis; chorismate biosynthesis; chorismate from D-erythrose 4-phosphate and phosphoenolpyruvate: step 2/7.</text>
</comment>
<feature type="binding site" evidence="17">
    <location>
        <begin position="130"/>
        <end position="131"/>
    </location>
    <ligand>
        <name>NAD(+)</name>
        <dbReference type="ChEBI" id="CHEBI:57540"/>
    </ligand>
</feature>
<dbReference type="PANTHER" id="PTHR43622:SF7">
    <property type="entry name" value="3-DEHYDROQUINATE SYNTHASE, CHLOROPLASTIC"/>
    <property type="match status" value="1"/>
</dbReference>
<proteinExistence type="inferred from homology"/>
<evidence type="ECO:0000256" key="14">
    <source>
        <dbReference type="ARBA" id="ARBA00023141"/>
    </source>
</evidence>
<dbReference type="InterPro" id="IPR030963">
    <property type="entry name" value="DHQ_synth_fam"/>
</dbReference>
<comment type="caution">
    <text evidence="17">Lacks conserved residue(s) required for the propagation of feature annotation.</text>
</comment>
<evidence type="ECO:0000256" key="9">
    <source>
        <dbReference type="ARBA" id="ARBA00022605"/>
    </source>
</evidence>
<comment type="caution">
    <text evidence="20">The sequence shown here is derived from an EMBL/GenBank/DDBJ whole genome shotgun (WGS) entry which is preliminary data.</text>
</comment>
<dbReference type="EMBL" id="JAGGLI010000029">
    <property type="protein sequence ID" value="MBP2028440.1"/>
    <property type="molecule type" value="Genomic_DNA"/>
</dbReference>
<evidence type="ECO:0000256" key="7">
    <source>
        <dbReference type="ARBA" id="ARBA00017684"/>
    </source>
</evidence>
<keyword evidence="8 17" id="KW-0963">Cytoplasm</keyword>
<gene>
    <name evidence="17" type="primary">aroB</name>
    <name evidence="20" type="ORF">J2Z35_002243</name>
</gene>
<accession>A0ABS4KM77</accession>
<sequence length="355" mass="40023">MKIINVNTSKGSYPIYIKKDILKSSASLIKKIYKHEKICILTDGKVMSLYGKYIESYFEEEGFKPLIITVKEGEKSKSISTYENICKTLVKNGFTRSNLIVSFGGGVIGDLGGFVASTLFRGMRFIQIPTTLLSQVDSSVGGKVAINLEEGKNLIGAFYPPEMVIIDTNLLKTLDERFIIDGMAEVIKYGCIIDKKLFEFLEQLDRDFLFDNMDFLVERCVSIKKNVVEEDEFDTGNRMILNFGHTIGHVIESYYNYEKYTHGEAVAIGMSYITALGEDIGLTKTGASHRINKILDKYGLEKVFPPIDKEDMIKTIMIDKKGNESGVSFIFIEDIGKAIIKRMGKEEIIKYISNK</sequence>
<evidence type="ECO:0000256" key="8">
    <source>
        <dbReference type="ARBA" id="ARBA00022490"/>
    </source>
</evidence>
<dbReference type="Proteomes" id="UP001314903">
    <property type="component" value="Unassembled WGS sequence"/>
</dbReference>
<feature type="domain" description="3-dehydroquinate synthase N-terminal" evidence="18">
    <location>
        <begin position="68"/>
        <end position="179"/>
    </location>
</feature>
<evidence type="ECO:0000256" key="16">
    <source>
        <dbReference type="ARBA" id="ARBA00023285"/>
    </source>
</evidence>
<dbReference type="RefSeq" id="WP_245330872.1">
    <property type="nucleotide sequence ID" value="NZ_JAGGLI010000029.1"/>
</dbReference>
<dbReference type="CDD" id="cd08195">
    <property type="entry name" value="DHQS"/>
    <property type="match status" value="1"/>
</dbReference>
<keyword evidence="12 17" id="KW-0862">Zinc</keyword>
<evidence type="ECO:0000259" key="19">
    <source>
        <dbReference type="Pfam" id="PF24621"/>
    </source>
</evidence>
<evidence type="ECO:0000313" key="20">
    <source>
        <dbReference type="EMBL" id="MBP2028440.1"/>
    </source>
</evidence>
<dbReference type="InterPro" id="IPR050071">
    <property type="entry name" value="Dehydroquinate_synthase"/>
</dbReference>
<evidence type="ECO:0000256" key="17">
    <source>
        <dbReference type="HAMAP-Rule" id="MF_00110"/>
    </source>
</evidence>
<keyword evidence="16 17" id="KW-0170">Cobalt</keyword>
<feature type="binding site" evidence="17">
    <location>
        <position position="152"/>
    </location>
    <ligand>
        <name>NAD(+)</name>
        <dbReference type="ChEBI" id="CHEBI:57540"/>
    </ligand>
</feature>
<keyword evidence="15 17" id="KW-0456">Lyase</keyword>
<evidence type="ECO:0000259" key="18">
    <source>
        <dbReference type="Pfam" id="PF01761"/>
    </source>
</evidence>
<dbReference type="SUPFAM" id="SSF56796">
    <property type="entry name" value="Dehydroquinate synthase-like"/>
    <property type="match status" value="1"/>
</dbReference>
<feature type="binding site" evidence="17">
    <location>
        <position position="143"/>
    </location>
    <ligand>
        <name>NAD(+)</name>
        <dbReference type="ChEBI" id="CHEBI:57540"/>
    </ligand>
</feature>
<comment type="subcellular location">
    <subcellularLocation>
        <location evidence="3 17">Cytoplasm</location>
    </subcellularLocation>
</comment>
<comment type="catalytic activity">
    <reaction evidence="1 17">
        <text>7-phospho-2-dehydro-3-deoxy-D-arabino-heptonate = 3-dehydroquinate + phosphate</text>
        <dbReference type="Rhea" id="RHEA:21968"/>
        <dbReference type="ChEBI" id="CHEBI:32364"/>
        <dbReference type="ChEBI" id="CHEBI:43474"/>
        <dbReference type="ChEBI" id="CHEBI:58394"/>
        <dbReference type="EC" id="4.2.3.4"/>
    </reaction>
</comment>
<feature type="binding site" evidence="17">
    <location>
        <begin position="106"/>
        <end position="110"/>
    </location>
    <ligand>
        <name>NAD(+)</name>
        <dbReference type="ChEBI" id="CHEBI:57540"/>
    </ligand>
</feature>
<dbReference type="PIRSF" id="PIRSF001455">
    <property type="entry name" value="DHQ_synth"/>
    <property type="match status" value="1"/>
</dbReference>
<evidence type="ECO:0000256" key="2">
    <source>
        <dbReference type="ARBA" id="ARBA00001911"/>
    </source>
</evidence>
<dbReference type="Pfam" id="PF24621">
    <property type="entry name" value="DHQS_C"/>
    <property type="match status" value="1"/>
</dbReference>
<dbReference type="EC" id="4.2.3.4" evidence="6 17"/>
<dbReference type="InterPro" id="IPR030960">
    <property type="entry name" value="DHQS/DOIS_N"/>
</dbReference>
<evidence type="ECO:0000313" key="21">
    <source>
        <dbReference type="Proteomes" id="UP001314903"/>
    </source>
</evidence>
<evidence type="ECO:0000256" key="4">
    <source>
        <dbReference type="ARBA" id="ARBA00004661"/>
    </source>
</evidence>
<evidence type="ECO:0000256" key="15">
    <source>
        <dbReference type="ARBA" id="ARBA00023239"/>
    </source>
</evidence>
<dbReference type="InterPro" id="IPR016037">
    <property type="entry name" value="DHQ_synth_AroB"/>
</dbReference>
<comment type="similarity">
    <text evidence="5 17">Belongs to the sugar phosphate cyclases superfamily. Dehydroquinate synthase family.</text>
</comment>
<protein>
    <recommendedName>
        <fullName evidence="7 17">3-dehydroquinate synthase</fullName>
        <shortName evidence="17">DHQS</shortName>
        <ecNumber evidence="6 17">4.2.3.4</ecNumber>
    </recommendedName>
</protein>
<feature type="binding site" evidence="17">
    <location>
        <position position="262"/>
    </location>
    <ligand>
        <name>Zn(2+)</name>
        <dbReference type="ChEBI" id="CHEBI:29105"/>
    </ligand>
</feature>
<dbReference type="InterPro" id="IPR056179">
    <property type="entry name" value="DHQS_C"/>
</dbReference>
<dbReference type="GO" id="GO:0003856">
    <property type="term" value="F:3-dehydroquinate synthase activity"/>
    <property type="evidence" value="ECO:0007669"/>
    <property type="project" value="UniProtKB-EC"/>
</dbReference>
<evidence type="ECO:0000256" key="13">
    <source>
        <dbReference type="ARBA" id="ARBA00023027"/>
    </source>
</evidence>
<dbReference type="PANTHER" id="PTHR43622">
    <property type="entry name" value="3-DEHYDROQUINATE SYNTHASE"/>
    <property type="match status" value="1"/>
</dbReference>